<gene>
    <name evidence="6" type="ORF">HH213_20680</name>
</gene>
<feature type="repeat" description="TPR" evidence="2">
    <location>
        <begin position="844"/>
        <end position="877"/>
    </location>
</feature>
<dbReference type="InterPro" id="IPR027417">
    <property type="entry name" value="P-loop_NTPase"/>
</dbReference>
<dbReference type="PANTHER" id="PTHR47691">
    <property type="entry name" value="REGULATOR-RELATED"/>
    <property type="match status" value="1"/>
</dbReference>
<dbReference type="SUPFAM" id="SSF48452">
    <property type="entry name" value="TPR-like"/>
    <property type="match status" value="1"/>
</dbReference>
<keyword evidence="7" id="KW-1185">Reference proteome</keyword>
<keyword evidence="4" id="KW-0812">Transmembrane</keyword>
<dbReference type="InterPro" id="IPR036388">
    <property type="entry name" value="WH-like_DNA-bd_sf"/>
</dbReference>
<proteinExistence type="predicted"/>
<keyword evidence="2" id="KW-0802">TPR repeat</keyword>
<accession>A0ABX6MJN2</accession>
<dbReference type="CDD" id="cd00383">
    <property type="entry name" value="trans_reg_C"/>
    <property type="match status" value="1"/>
</dbReference>
<dbReference type="Pfam" id="PF20703">
    <property type="entry name" value="nSTAND1"/>
    <property type="match status" value="1"/>
</dbReference>
<reference evidence="6 7" key="1">
    <citation type="submission" date="2020-04" db="EMBL/GenBank/DDBJ databases">
        <title>Genome sequencing of novel species.</title>
        <authorList>
            <person name="Heo J."/>
            <person name="Kim S.-J."/>
            <person name="Kim J.-S."/>
            <person name="Hong S.-B."/>
            <person name="Kwon S.-W."/>
        </authorList>
    </citation>
    <scope>NUCLEOTIDE SEQUENCE [LARGE SCALE GENOMIC DNA]</scope>
    <source>
        <strain evidence="6 7">AF9R3</strain>
    </source>
</reference>
<feature type="domain" description="OmpR/PhoB-type" evidence="5">
    <location>
        <begin position="1"/>
        <end position="73"/>
    </location>
</feature>
<dbReference type="PANTHER" id="PTHR47691:SF3">
    <property type="entry name" value="HTH-TYPE TRANSCRIPTIONAL REGULATOR RV0890C-RELATED"/>
    <property type="match status" value="1"/>
</dbReference>
<name>A0ABX6MJN2_9BURK</name>
<dbReference type="PROSITE" id="PS50005">
    <property type="entry name" value="TPR"/>
    <property type="match status" value="1"/>
</dbReference>
<evidence type="ECO:0000256" key="4">
    <source>
        <dbReference type="SAM" id="Phobius"/>
    </source>
</evidence>
<keyword evidence="4" id="KW-1133">Transmembrane helix</keyword>
<evidence type="ECO:0000256" key="2">
    <source>
        <dbReference type="PROSITE-ProRule" id="PRU00339"/>
    </source>
</evidence>
<organism evidence="6 7">
    <name type="scientific">Duganella dendranthematis</name>
    <dbReference type="NCBI Taxonomy" id="2728021"/>
    <lineage>
        <taxon>Bacteria</taxon>
        <taxon>Pseudomonadati</taxon>
        <taxon>Pseudomonadota</taxon>
        <taxon>Betaproteobacteria</taxon>
        <taxon>Burkholderiales</taxon>
        <taxon>Oxalobacteraceae</taxon>
        <taxon>Telluria group</taxon>
        <taxon>Duganella</taxon>
    </lineage>
</organism>
<dbReference type="EMBL" id="CP051684">
    <property type="protein sequence ID" value="QJD94215.1"/>
    <property type="molecule type" value="Genomic_DNA"/>
</dbReference>
<dbReference type="Gene3D" id="1.10.10.10">
    <property type="entry name" value="Winged helix-like DNA-binding domain superfamily/Winged helix DNA-binding domain"/>
    <property type="match status" value="1"/>
</dbReference>
<evidence type="ECO:0000256" key="3">
    <source>
        <dbReference type="PROSITE-ProRule" id="PRU01091"/>
    </source>
</evidence>
<dbReference type="SUPFAM" id="SSF46894">
    <property type="entry name" value="C-terminal effector domain of the bipartite response regulators"/>
    <property type="match status" value="1"/>
</dbReference>
<evidence type="ECO:0000313" key="7">
    <source>
        <dbReference type="Proteomes" id="UP000503117"/>
    </source>
</evidence>
<feature type="transmembrane region" description="Helical" evidence="4">
    <location>
        <begin position="559"/>
        <end position="582"/>
    </location>
</feature>
<dbReference type="Gene3D" id="1.25.40.10">
    <property type="entry name" value="Tetratricopeptide repeat domain"/>
    <property type="match status" value="2"/>
</dbReference>
<keyword evidence="4" id="KW-0472">Membrane</keyword>
<dbReference type="PROSITE" id="PS51755">
    <property type="entry name" value="OMPR_PHOB"/>
    <property type="match status" value="1"/>
</dbReference>
<evidence type="ECO:0000313" key="6">
    <source>
        <dbReference type="EMBL" id="QJD94215.1"/>
    </source>
</evidence>
<dbReference type="Pfam" id="PF00486">
    <property type="entry name" value="Trans_reg_C"/>
    <property type="match status" value="1"/>
</dbReference>
<dbReference type="InterPro" id="IPR001867">
    <property type="entry name" value="OmpR/PhoB-type_DNA-bd"/>
</dbReference>
<sequence>MEPRTMDVLLALCRARGEVVSAEQLLEQCWGHTFHGDSPVHKNIAQLRRLLGDDARAPIYIETIRMRGYRTVAALDFNARDATRLTGWDAGSPFRGLLAFDEAHADVFFGRTEVIRNLVETVTDQVRSGFALTMVLGPSGIGKTSLIQAGLMPALTRIQNPGQVGVLASTTFVLRDQGEQTLFTALAGALLDLQWQEHSAFPGENAISLGVRLEQDCGAVIAELSAALATHAPARPGCRFAIFIDGFEALFNVNRLMESERRAFLNALEQLARSRAVLLLIACRNDFYPSIAKYPVLTEGKRHGGHFDLSAPSFSDIAHIIRRPAAAAKLTFGIDPVTQAQLDDILCASAAESPDALPLLQYCLQELYRLRTPQGELSFEAFHQLGDLEGAIGQRAEQVVLGMAEAQRATLAHIMSLLIVLSPDGDSVTSQRTPWSALRGEEAHQAVAALVEARLFVTDLAGATPVFGVAHDAILRRWPRMTDWIEVHRNALRTRGRLAQQAGRWRDEGQPNDLLLPSGKLLAEARELQLAGVLTLTDIEHELIHVSHRRVRYRERLRWMVLTLIVALAVLASALGLSAMAAKRSAELRRNEAESLMDFMLGDFADKLRPLGRLDFLESVSGKALQYLRGSQDYDRSPTALTLRAKGLQVIGEVGRSHGDSRLAIDALTQANAILIRQHAQAPQDIEVLKSLGANAYWVGQMHKDQNNWEAADKAWREYQQFADLLHQREPDNSEWWVEQSYAHNNLGNLAYTRGQPALAVPEFMQSIALKRRALDKAPASRSLAAELADSYSWLASAKEALGELHAAQQLYAQELQLVLHLHEQFPGESLWVHRHVIALQHRAWISVAVGLDEHALADYDEAKRLFTQIMRLDPNNRAWQFELANLEQDRLSVLAHTLPAAKMLPKLTEVHGTLQTMLARDPKNAAWARREAVGRTRVAAALLDSGQHDKAQQEGTAALNDLTRLYAANRSNLSTRLALVESLLLTAAIQQQQKQDAKIIMMTCRQAHGIIGNDNTSTMNHQLLAPWVRISTCLQDKEAAHRAATRLAQIGYQDHAYLQFISTH</sequence>
<dbReference type="Gene3D" id="3.40.50.300">
    <property type="entry name" value="P-loop containing nucleotide triphosphate hydrolases"/>
    <property type="match status" value="1"/>
</dbReference>
<keyword evidence="1 3" id="KW-0238">DNA-binding</keyword>
<evidence type="ECO:0000259" key="5">
    <source>
        <dbReference type="PROSITE" id="PS51755"/>
    </source>
</evidence>
<dbReference type="InterPro" id="IPR011990">
    <property type="entry name" value="TPR-like_helical_dom_sf"/>
</dbReference>
<dbReference type="Proteomes" id="UP000503117">
    <property type="component" value="Chromosome"/>
</dbReference>
<protein>
    <submittedName>
        <fullName evidence="6">AAA family ATPase</fullName>
    </submittedName>
</protein>
<dbReference type="SUPFAM" id="SSF52540">
    <property type="entry name" value="P-loop containing nucleoside triphosphate hydrolases"/>
    <property type="match status" value="1"/>
</dbReference>
<dbReference type="SMART" id="SM00028">
    <property type="entry name" value="TPR"/>
    <property type="match status" value="2"/>
</dbReference>
<feature type="DNA-binding region" description="OmpR/PhoB-type" evidence="3">
    <location>
        <begin position="1"/>
        <end position="73"/>
    </location>
</feature>
<dbReference type="InterPro" id="IPR016032">
    <property type="entry name" value="Sig_transdc_resp-reg_C-effctor"/>
</dbReference>
<evidence type="ECO:0000256" key="1">
    <source>
        <dbReference type="ARBA" id="ARBA00023125"/>
    </source>
</evidence>
<dbReference type="InterPro" id="IPR019734">
    <property type="entry name" value="TPR_rpt"/>
</dbReference>
<dbReference type="InterPro" id="IPR049052">
    <property type="entry name" value="nSTAND1"/>
</dbReference>
<dbReference type="SMART" id="SM00862">
    <property type="entry name" value="Trans_reg_C"/>
    <property type="match status" value="1"/>
</dbReference>